<protein>
    <submittedName>
        <fullName evidence="2">Short-chain dehydrogenase, putative</fullName>
    </submittedName>
</protein>
<dbReference type="OrthoDB" id="191139at2759"/>
<dbReference type="GO" id="GO:0016491">
    <property type="term" value="F:oxidoreductase activity"/>
    <property type="evidence" value="ECO:0007669"/>
    <property type="project" value="UniProtKB-KW"/>
</dbReference>
<dbReference type="eggNOG" id="KOG1208">
    <property type="taxonomic scope" value="Eukaryota"/>
</dbReference>
<dbReference type="Proteomes" id="UP000001610">
    <property type="component" value="Unassembled WGS sequence"/>
</dbReference>
<dbReference type="OMA" id="KTGHDEM"/>
<evidence type="ECO:0000313" key="2">
    <source>
        <dbReference type="EMBL" id="EGX92323.1"/>
    </source>
</evidence>
<dbReference type="InterPro" id="IPR036291">
    <property type="entry name" value="NAD(P)-bd_dom_sf"/>
</dbReference>
<gene>
    <name evidence="2" type="ORF">CCM_03695</name>
</gene>
<sequence length="345" mass="37488">MASPPFDITAEKEGSIIGFLSRQWNFTPVAVTDVDLSGKVAVVVGANCGIGLEVARQFLGLGLRRLIIGARNQEKGKAAVADLQSTSSGEATIEIWPLDLASYDSVVAFAKRTETLERMDYAVLNAGMCATKFRINESTGHEETIQVNYLASALLTALLLPVAKTKRAAQGGPTRITVTSSDVSSWTSFKEKTSVPLFPALDKGASDLTDRMMVSKLLGQFYIAELAKRVPSSVVTINCATPGMVHDTQFNREVDRTIGGRLVKPILRRLGYTADVGARHITDAALHHTNEEIHGQYLSTQKIKPMAPIIYTEEGKKVSAQLWKETMAEFAFANVEQVIEDAAKD</sequence>
<dbReference type="RefSeq" id="XP_006668907.1">
    <property type="nucleotide sequence ID" value="XM_006668844.1"/>
</dbReference>
<evidence type="ECO:0000256" key="1">
    <source>
        <dbReference type="ARBA" id="ARBA00023002"/>
    </source>
</evidence>
<dbReference type="Gene3D" id="3.40.50.720">
    <property type="entry name" value="NAD(P)-binding Rossmann-like Domain"/>
    <property type="match status" value="1"/>
</dbReference>
<organism evidence="2 3">
    <name type="scientific">Cordyceps militaris (strain CM01)</name>
    <name type="common">Caterpillar fungus</name>
    <dbReference type="NCBI Taxonomy" id="983644"/>
    <lineage>
        <taxon>Eukaryota</taxon>
        <taxon>Fungi</taxon>
        <taxon>Dikarya</taxon>
        <taxon>Ascomycota</taxon>
        <taxon>Pezizomycotina</taxon>
        <taxon>Sordariomycetes</taxon>
        <taxon>Hypocreomycetidae</taxon>
        <taxon>Hypocreales</taxon>
        <taxon>Cordycipitaceae</taxon>
        <taxon>Cordyceps</taxon>
    </lineage>
</organism>
<name>G3JG45_CORMM</name>
<dbReference type="HOGENOM" id="CLU_010194_44_4_1"/>
<dbReference type="Pfam" id="PF00106">
    <property type="entry name" value="adh_short"/>
    <property type="match status" value="1"/>
</dbReference>
<proteinExistence type="predicted"/>
<dbReference type="GeneID" id="18165719"/>
<dbReference type="InterPro" id="IPR002347">
    <property type="entry name" value="SDR_fam"/>
</dbReference>
<keyword evidence="3" id="KW-1185">Reference proteome</keyword>
<dbReference type="SUPFAM" id="SSF51735">
    <property type="entry name" value="NAD(P)-binding Rossmann-fold domains"/>
    <property type="match status" value="1"/>
</dbReference>
<dbReference type="AlphaFoldDB" id="G3JG45"/>
<keyword evidence="1" id="KW-0560">Oxidoreductase</keyword>
<reference evidence="2 3" key="1">
    <citation type="journal article" date="2011" name="Genome Biol.">
        <title>Genome sequence of the insect pathogenic fungus Cordyceps militaris, a valued traditional Chinese medicine.</title>
        <authorList>
            <person name="Zheng P."/>
            <person name="Xia Y."/>
            <person name="Xiao G."/>
            <person name="Xiong C."/>
            <person name="Hu X."/>
            <person name="Zhang S."/>
            <person name="Zheng H."/>
            <person name="Huang Y."/>
            <person name="Zhou Y."/>
            <person name="Wang S."/>
            <person name="Zhao G.P."/>
            <person name="Liu X."/>
            <person name="St Leger R.J."/>
            <person name="Wang C."/>
        </authorList>
    </citation>
    <scope>NUCLEOTIDE SEQUENCE [LARGE SCALE GENOMIC DNA]</scope>
    <source>
        <strain evidence="2 3">CM01</strain>
    </source>
</reference>
<evidence type="ECO:0000313" key="3">
    <source>
        <dbReference type="Proteomes" id="UP000001610"/>
    </source>
</evidence>
<dbReference type="PANTHER" id="PTHR43157">
    <property type="entry name" value="PHOSPHATIDYLINOSITOL-GLYCAN BIOSYNTHESIS CLASS F PROTEIN-RELATED"/>
    <property type="match status" value="1"/>
</dbReference>
<dbReference type="KEGG" id="cmt:CCM_03695"/>
<accession>G3JG45</accession>
<dbReference type="PRINTS" id="PR00081">
    <property type="entry name" value="GDHRDH"/>
</dbReference>
<dbReference type="VEuPathDB" id="FungiDB:CCM_03695"/>
<dbReference type="InParanoid" id="G3JG45"/>
<dbReference type="PANTHER" id="PTHR43157:SF31">
    <property type="entry name" value="PHOSPHATIDYLINOSITOL-GLYCAN BIOSYNTHESIS CLASS F PROTEIN"/>
    <property type="match status" value="1"/>
</dbReference>
<dbReference type="EMBL" id="JH126401">
    <property type="protein sequence ID" value="EGX92323.1"/>
    <property type="molecule type" value="Genomic_DNA"/>
</dbReference>